<keyword evidence="3" id="KW-0285">Flavoprotein</keyword>
<dbReference type="InterPro" id="IPR006094">
    <property type="entry name" value="Oxid_FAD_bind_N"/>
</dbReference>
<dbReference type="UniPathway" id="UPA00771">
    <property type="reaction ID" value="UER00766"/>
</dbReference>
<dbReference type="PANTHER" id="PTHR43762">
    <property type="entry name" value="L-GULONOLACTONE OXIDASE"/>
    <property type="match status" value="1"/>
</dbReference>
<dbReference type="InterPro" id="IPR007173">
    <property type="entry name" value="ALO_C"/>
</dbReference>
<dbReference type="InParanoid" id="A0A1Y2H0Y1"/>
<comment type="caution">
    <text evidence="8">The sequence shown here is derived from an EMBL/GenBank/DDBJ whole genome shotgun (WGS) entry which is preliminary data.</text>
</comment>
<evidence type="ECO:0000259" key="7">
    <source>
        <dbReference type="PROSITE" id="PS51387"/>
    </source>
</evidence>
<evidence type="ECO:0000256" key="1">
    <source>
        <dbReference type="ARBA" id="ARBA00005083"/>
    </source>
</evidence>
<evidence type="ECO:0000256" key="3">
    <source>
        <dbReference type="ARBA" id="ARBA00022630"/>
    </source>
</evidence>
<dbReference type="Gene3D" id="3.30.43.10">
    <property type="entry name" value="Uridine Diphospho-n-acetylenolpyruvylglucosamine Reductase, domain 2"/>
    <property type="match status" value="1"/>
</dbReference>
<dbReference type="Pfam" id="PF04030">
    <property type="entry name" value="ALO"/>
    <property type="match status" value="1"/>
</dbReference>
<dbReference type="GO" id="GO:0071949">
    <property type="term" value="F:FAD binding"/>
    <property type="evidence" value="ECO:0007669"/>
    <property type="project" value="InterPro"/>
</dbReference>
<dbReference type="GO" id="GO:0003885">
    <property type="term" value="F:D-arabinono-1,4-lactone oxidase activity"/>
    <property type="evidence" value="ECO:0007669"/>
    <property type="project" value="UniProtKB-EC"/>
</dbReference>
<accession>A0A1Y2H0Y1</accession>
<reference evidence="8 9" key="1">
    <citation type="submission" date="2016-07" db="EMBL/GenBank/DDBJ databases">
        <title>Pervasive Adenine N6-methylation of Active Genes in Fungi.</title>
        <authorList>
            <consortium name="DOE Joint Genome Institute"/>
            <person name="Mondo S.J."/>
            <person name="Dannebaum R.O."/>
            <person name="Kuo R.C."/>
            <person name="Labutti K."/>
            <person name="Haridas S."/>
            <person name="Kuo A."/>
            <person name="Salamov A."/>
            <person name="Ahrendt S.R."/>
            <person name="Lipzen A."/>
            <person name="Sullivan W."/>
            <person name="Andreopoulos W.B."/>
            <person name="Clum A."/>
            <person name="Lindquist E."/>
            <person name="Daum C."/>
            <person name="Ramamoorthy G.K."/>
            <person name="Gryganskyi A."/>
            <person name="Culley D."/>
            <person name="Magnuson J.K."/>
            <person name="James T.Y."/>
            <person name="O'Malley M.A."/>
            <person name="Stajich J.E."/>
            <person name="Spatafora J.W."/>
            <person name="Visel A."/>
            <person name="Grigoriev I.V."/>
        </authorList>
    </citation>
    <scope>NUCLEOTIDE SEQUENCE [LARGE SCALE GENOMIC DNA]</scope>
    <source>
        <strain evidence="8 9">NRRL 3116</strain>
    </source>
</reference>
<gene>
    <name evidence="8" type="ORF">BCR41DRAFT_392709</name>
</gene>
<sequence>MTPKDISISKTKEAQLKSNDAVKKETKEQQYTFTNWAGNQRACPAQIFHPQTANELVDIVHLANVEGKKIRCTAFGCTWSSSSVVNEEGYLVNITKMNRIFDPVHVEGNGWTVEIEAGVAVKDLDDALRKHEPPLALTSSVVLNSISFGGIISLGCHGAASHESTMSDLVTKVKIIDASGVMNTFSKAADPHEFSAAAVSLGLLGITYSYTIRVEPMFKLRMRDSSPPLVYYFGSPKTCGPRLKAMVLGNDQTEIFYWPFHANGKGMEYERIWLKEWQRTSLPCSGSRTEAKIKKWAENIGMKLGNTIYRVMLQRPSIAPLVIRTLYKAINMNKERVLYAPDAIHYQSGIEHVQSVCTEMGIKADENFENVIHAWNKVIELIEVYQRKGSFPLNIAVEMRFVKASQMLMSNLYDTDPNAIYAAIEIITASDTSDFEHFATEISQYWMDNFKAQPHWAKLWEFLPGIVPYLRREAGERYDQFEAIRKKYDPQGIFMNRTFAGLVGH</sequence>
<dbReference type="AlphaFoldDB" id="A0A1Y2H0Y1"/>
<evidence type="ECO:0000256" key="4">
    <source>
        <dbReference type="ARBA" id="ARBA00022827"/>
    </source>
</evidence>
<dbReference type="EMBL" id="MCFF01000004">
    <property type="protein sequence ID" value="ORZ27383.1"/>
    <property type="molecule type" value="Genomic_DNA"/>
</dbReference>
<dbReference type="InterPro" id="IPR016169">
    <property type="entry name" value="FAD-bd_PCMH_sub2"/>
</dbReference>
<dbReference type="Pfam" id="PF01565">
    <property type="entry name" value="FAD_binding_4"/>
    <property type="match status" value="1"/>
</dbReference>
<evidence type="ECO:0000256" key="2">
    <source>
        <dbReference type="ARBA" id="ARBA00013136"/>
    </source>
</evidence>
<dbReference type="SUPFAM" id="SSF56176">
    <property type="entry name" value="FAD-binding/transporter-associated domain-like"/>
    <property type="match status" value="1"/>
</dbReference>
<dbReference type="EC" id="1.1.3.37" evidence="2"/>
<dbReference type="InterPro" id="IPR010031">
    <property type="entry name" value="FAD_lactone_oxidase-like"/>
</dbReference>
<protein>
    <recommendedName>
        <fullName evidence="2">D-arabinono-1,4-lactone oxidase</fullName>
        <ecNumber evidence="2">1.1.3.37</ecNumber>
    </recommendedName>
    <alternativeName>
        <fullName evidence="6">L-galactono-gamma-lactone oxidase</fullName>
    </alternativeName>
</protein>
<dbReference type="PANTHER" id="PTHR43762:SF1">
    <property type="entry name" value="D-ARABINONO-1,4-LACTONE OXIDASE"/>
    <property type="match status" value="1"/>
</dbReference>
<dbReference type="RefSeq" id="XP_021885110.1">
    <property type="nucleotide sequence ID" value="XM_022028484.1"/>
</dbReference>
<dbReference type="PROSITE" id="PS51387">
    <property type="entry name" value="FAD_PCMH"/>
    <property type="match status" value="1"/>
</dbReference>
<dbReference type="InterPro" id="IPR016164">
    <property type="entry name" value="FAD-linked_Oxase-like_C"/>
</dbReference>
<evidence type="ECO:0000313" key="9">
    <source>
        <dbReference type="Proteomes" id="UP000193648"/>
    </source>
</evidence>
<dbReference type="OrthoDB" id="610608at2759"/>
<proteinExistence type="predicted"/>
<dbReference type="STRING" id="64571.A0A1Y2H0Y1"/>
<dbReference type="InterPro" id="IPR016166">
    <property type="entry name" value="FAD-bd_PCMH"/>
</dbReference>
<feature type="domain" description="FAD-binding PCMH-type" evidence="7">
    <location>
        <begin position="40"/>
        <end position="217"/>
    </location>
</feature>
<name>A0A1Y2H0Y1_9FUNG</name>
<dbReference type="InterPro" id="IPR016167">
    <property type="entry name" value="FAD-bd_PCMH_sub1"/>
</dbReference>
<evidence type="ECO:0000313" key="8">
    <source>
        <dbReference type="EMBL" id="ORZ27383.1"/>
    </source>
</evidence>
<dbReference type="Gene3D" id="3.30.465.10">
    <property type="match status" value="1"/>
</dbReference>
<dbReference type="GeneID" id="33570327"/>
<dbReference type="GO" id="GO:0016020">
    <property type="term" value="C:membrane"/>
    <property type="evidence" value="ECO:0007669"/>
    <property type="project" value="InterPro"/>
</dbReference>
<keyword evidence="5" id="KW-0560">Oxidoreductase</keyword>
<dbReference type="InterPro" id="IPR016170">
    <property type="entry name" value="Cytok_DH_C_sf"/>
</dbReference>
<comment type="pathway">
    <text evidence="1">Cofactor biosynthesis; D-erythroascorbate biosynthesis; dehydro-D-arabinono-1,4-lactone from D-arabinose: step 2/2.</text>
</comment>
<dbReference type="InterPro" id="IPR036318">
    <property type="entry name" value="FAD-bd_PCMH-like_sf"/>
</dbReference>
<dbReference type="SUPFAM" id="SSF55103">
    <property type="entry name" value="FAD-linked oxidases, C-terminal domain"/>
    <property type="match status" value="1"/>
</dbReference>
<evidence type="ECO:0000256" key="6">
    <source>
        <dbReference type="ARBA" id="ARBA00033418"/>
    </source>
</evidence>
<keyword evidence="4" id="KW-0274">FAD</keyword>
<dbReference type="Proteomes" id="UP000193648">
    <property type="component" value="Unassembled WGS sequence"/>
</dbReference>
<dbReference type="Gene3D" id="3.40.462.10">
    <property type="entry name" value="FAD-linked oxidases, C-terminal domain"/>
    <property type="match status" value="1"/>
</dbReference>
<keyword evidence="9" id="KW-1185">Reference proteome</keyword>
<evidence type="ECO:0000256" key="5">
    <source>
        <dbReference type="ARBA" id="ARBA00023002"/>
    </source>
</evidence>
<dbReference type="PIRSF" id="PIRSF000136">
    <property type="entry name" value="LGO_GLO"/>
    <property type="match status" value="1"/>
</dbReference>
<organism evidence="8 9">
    <name type="scientific">Lobosporangium transversale</name>
    <dbReference type="NCBI Taxonomy" id="64571"/>
    <lineage>
        <taxon>Eukaryota</taxon>
        <taxon>Fungi</taxon>
        <taxon>Fungi incertae sedis</taxon>
        <taxon>Mucoromycota</taxon>
        <taxon>Mortierellomycotina</taxon>
        <taxon>Mortierellomycetes</taxon>
        <taxon>Mortierellales</taxon>
        <taxon>Mortierellaceae</taxon>
        <taxon>Lobosporangium</taxon>
    </lineage>
</organism>